<feature type="compositionally biased region" description="Basic and acidic residues" evidence="1">
    <location>
        <begin position="23"/>
        <end position="35"/>
    </location>
</feature>
<accession>A0AAI9VBQ5</accession>
<dbReference type="Proteomes" id="UP001239213">
    <property type="component" value="Unassembled WGS sequence"/>
</dbReference>
<evidence type="ECO:0000313" key="3">
    <source>
        <dbReference type="Proteomes" id="UP001239213"/>
    </source>
</evidence>
<feature type="region of interest" description="Disordered" evidence="1">
    <location>
        <begin position="109"/>
        <end position="143"/>
    </location>
</feature>
<evidence type="ECO:0000256" key="1">
    <source>
        <dbReference type="SAM" id="MobiDB-lite"/>
    </source>
</evidence>
<name>A0AAI9VBQ5_9PEZI</name>
<proteinExistence type="predicted"/>
<keyword evidence="3" id="KW-1185">Reference proteome</keyword>
<gene>
    <name evidence="2" type="ORF">CCUS01_05842</name>
</gene>
<feature type="region of interest" description="Disordered" evidence="1">
    <location>
        <begin position="17"/>
        <end position="50"/>
    </location>
</feature>
<dbReference type="AlphaFoldDB" id="A0AAI9VBQ5"/>
<organism evidence="2 3">
    <name type="scientific">Colletotrichum cuscutae</name>
    <dbReference type="NCBI Taxonomy" id="1209917"/>
    <lineage>
        <taxon>Eukaryota</taxon>
        <taxon>Fungi</taxon>
        <taxon>Dikarya</taxon>
        <taxon>Ascomycota</taxon>
        <taxon>Pezizomycotina</taxon>
        <taxon>Sordariomycetes</taxon>
        <taxon>Hypocreomycetidae</taxon>
        <taxon>Glomerellales</taxon>
        <taxon>Glomerellaceae</taxon>
        <taxon>Colletotrichum</taxon>
        <taxon>Colletotrichum acutatum species complex</taxon>
    </lineage>
</organism>
<dbReference type="EMBL" id="MPDP01000190">
    <property type="protein sequence ID" value="KAK1472458.1"/>
    <property type="molecule type" value="Genomic_DNA"/>
</dbReference>
<protein>
    <submittedName>
        <fullName evidence="2">Uncharacterized protein</fullName>
    </submittedName>
</protein>
<evidence type="ECO:0000313" key="2">
    <source>
        <dbReference type="EMBL" id="KAK1472458.1"/>
    </source>
</evidence>
<reference evidence="2" key="1">
    <citation type="submission" date="2016-11" db="EMBL/GenBank/DDBJ databases">
        <title>The genome sequence of Colletotrichum cuscutae.</title>
        <authorList>
            <person name="Baroncelli R."/>
        </authorList>
    </citation>
    <scope>NUCLEOTIDE SEQUENCE</scope>
    <source>
        <strain evidence="2">IMI 304802</strain>
    </source>
</reference>
<sequence length="315" mass="35179">MLGRRAAAVGKEEQPGLVFLGRRNSDRTQREEKTRQAAGHAANESNERARSATAAQTGLALSSRLLPVLLSVFFLKCPRSHAFAIREIHPRSLLASRFCTGHRAALRRDGGRKRDAAKKKRAGKEGRLHLATQGTVHRGPEDTVTARNSPSFCTACCRDKEHPHLVAQRGASTAQGTFEAMILQCFPDFPQYTCLYYPQIRPHCRTFDVQISSTLTEHYCHIARAAYQFIAKVIARVLKATSYRNGTSGYCGTTWPEGLRTVRAAHFCIPVTPHSDPTEQPHPAGAMQQRLRRIRITKHWALSHLVPSSRATKRR</sequence>
<comment type="caution">
    <text evidence="2">The sequence shown here is derived from an EMBL/GenBank/DDBJ whole genome shotgun (WGS) entry which is preliminary data.</text>
</comment>